<organism evidence="1">
    <name type="scientific">Noccaea caerulescens</name>
    <name type="common">Alpine penny-cress</name>
    <name type="synonym">Thlaspi caerulescens</name>
    <dbReference type="NCBI Taxonomy" id="107243"/>
    <lineage>
        <taxon>Eukaryota</taxon>
        <taxon>Viridiplantae</taxon>
        <taxon>Streptophyta</taxon>
        <taxon>Embryophyta</taxon>
        <taxon>Tracheophyta</taxon>
        <taxon>Spermatophyta</taxon>
        <taxon>Magnoliopsida</taxon>
        <taxon>eudicotyledons</taxon>
        <taxon>Gunneridae</taxon>
        <taxon>Pentapetalae</taxon>
        <taxon>rosids</taxon>
        <taxon>malvids</taxon>
        <taxon>Brassicales</taxon>
        <taxon>Brassicaceae</taxon>
        <taxon>Coluteocarpeae</taxon>
        <taxon>Noccaea</taxon>
    </lineage>
</organism>
<sequence length="80" mass="8413">MNSSSQVTGGDLTISGTKADSSAGCIIQIENSPNSPKHLKKSAGGQSCCIFRIPHTLVQANESAYKPKIVSDRSLPPLGW</sequence>
<reference evidence="1" key="1">
    <citation type="submission" date="2016-07" db="EMBL/GenBank/DDBJ databases">
        <title>De novo transcriptome assembly of four accessions of the metal hyperaccumulator plant Noccaea caerulescens.</title>
        <authorList>
            <person name="Blande D."/>
            <person name="Halimaa P."/>
            <person name="Tervahauta A.I."/>
            <person name="Aarts M.G."/>
            <person name="Karenlampi S.O."/>
        </authorList>
    </citation>
    <scope>NUCLEOTIDE SEQUENCE</scope>
</reference>
<accession>A0A1J3EEZ4</accession>
<gene>
    <name evidence="1" type="ORF">LC_TR9831_c1_g1_i1_g.34690</name>
    <name evidence="2" type="ORF">LE_TR2789_c1_g1_i1_g.7719</name>
</gene>
<evidence type="ECO:0000313" key="2">
    <source>
        <dbReference type="EMBL" id="JAU60008.1"/>
    </source>
</evidence>
<dbReference type="EMBL" id="GEVK01022135">
    <property type="protein sequence ID" value="JAU30697.1"/>
    <property type="molecule type" value="Transcribed_RNA"/>
</dbReference>
<protein>
    <submittedName>
        <fullName evidence="1">UPF0481 protein</fullName>
    </submittedName>
</protein>
<proteinExistence type="predicted"/>
<name>A0A1J3EEZ4_NOCCA</name>
<evidence type="ECO:0000313" key="1">
    <source>
        <dbReference type="EMBL" id="JAU30697.1"/>
    </source>
</evidence>
<dbReference type="AlphaFoldDB" id="A0A1J3EEZ4"/>
<dbReference type="EMBL" id="GEVL01017333">
    <property type="protein sequence ID" value="JAU60008.1"/>
    <property type="molecule type" value="Transcribed_RNA"/>
</dbReference>